<evidence type="ECO:0000256" key="1">
    <source>
        <dbReference type="ARBA" id="ARBA00023157"/>
    </source>
</evidence>
<dbReference type="SMART" id="SM00034">
    <property type="entry name" value="CLECT"/>
    <property type="match status" value="1"/>
</dbReference>
<dbReference type="InterPro" id="IPR035914">
    <property type="entry name" value="Sperma_CUB_dom_sf"/>
</dbReference>
<dbReference type="CDD" id="cd00041">
    <property type="entry name" value="CUB"/>
    <property type="match status" value="1"/>
</dbReference>
<keyword evidence="2" id="KW-1133">Transmembrane helix</keyword>
<evidence type="ECO:0000256" key="3">
    <source>
        <dbReference type="SAM" id="SignalP"/>
    </source>
</evidence>
<evidence type="ECO:0000313" key="6">
    <source>
        <dbReference type="Proteomes" id="UP000005237"/>
    </source>
</evidence>
<evidence type="ECO:0000313" key="5">
    <source>
        <dbReference type="EnsemblMetazoa" id="CJA04149a.1"/>
    </source>
</evidence>
<accession>A0A8R1HQA7</accession>
<organism evidence="5 6">
    <name type="scientific">Caenorhabditis japonica</name>
    <dbReference type="NCBI Taxonomy" id="281687"/>
    <lineage>
        <taxon>Eukaryota</taxon>
        <taxon>Metazoa</taxon>
        <taxon>Ecdysozoa</taxon>
        <taxon>Nematoda</taxon>
        <taxon>Chromadorea</taxon>
        <taxon>Rhabditida</taxon>
        <taxon>Rhabditina</taxon>
        <taxon>Rhabditomorpha</taxon>
        <taxon>Rhabditoidea</taxon>
        <taxon>Rhabditidae</taxon>
        <taxon>Peloderinae</taxon>
        <taxon>Caenorhabditis</taxon>
    </lineage>
</organism>
<keyword evidence="2" id="KW-0472">Membrane</keyword>
<sequence length="419" mass="47090">MRSDALAFWLLLPLFYTISNALNNSCAGTILLNATTDLQYLTTPNYESNYKYPPFLDCRFVIKAPDKTRISIHIIDIEMEPRIFDECVDYVGIAPDVGSCPPGWTKLSDDNCVKVVVNEKLDWISAQNRCLEQQSNLVMVDSSQKTSEMEDFYKNVPNKLWVGYTDSATEGRLVSIDNKDASIIPGRDPSTSLTDNNDNNDCMTLQFGDNQPYRMDSCASYNGFICEMKKDGTTVLYEPPIQDIQDGSFSRSSQYTLWILLFLIGLLFLTILAFLCFMCWKQKDARVHTESTTIQQNAFMSDSSVRAEQPAVPLTEGQINAVAPLPSNPNEIHNKRDARTAISMENNRQAPKRFPTAPGPNRLPMAEDHIEEDPIGETLIMREADGDEVSAAPKPHPRTLPPMPLREGTFQSIKTTFVN</sequence>
<dbReference type="Gene3D" id="2.60.120.290">
    <property type="entry name" value="Spermadhesin, CUB domain"/>
    <property type="match status" value="1"/>
</dbReference>
<reference evidence="5" key="2">
    <citation type="submission" date="2022-06" db="UniProtKB">
        <authorList>
            <consortium name="EnsemblMetazoa"/>
        </authorList>
    </citation>
    <scope>IDENTIFICATION</scope>
    <source>
        <strain evidence="5">DF5081</strain>
    </source>
</reference>
<dbReference type="InterPro" id="IPR001304">
    <property type="entry name" value="C-type_lectin-like"/>
</dbReference>
<dbReference type="InterPro" id="IPR016187">
    <property type="entry name" value="CTDL_fold"/>
</dbReference>
<evidence type="ECO:0000256" key="2">
    <source>
        <dbReference type="SAM" id="Phobius"/>
    </source>
</evidence>
<keyword evidence="2" id="KW-0812">Transmembrane</keyword>
<dbReference type="InterPro" id="IPR016186">
    <property type="entry name" value="C-type_lectin-like/link_sf"/>
</dbReference>
<dbReference type="CDD" id="cd00037">
    <property type="entry name" value="CLECT"/>
    <property type="match status" value="1"/>
</dbReference>
<keyword evidence="6" id="KW-1185">Reference proteome</keyword>
<dbReference type="InterPro" id="IPR000859">
    <property type="entry name" value="CUB_dom"/>
</dbReference>
<reference evidence="6" key="1">
    <citation type="submission" date="2010-08" db="EMBL/GenBank/DDBJ databases">
        <authorList>
            <consortium name="Caenorhabditis japonica Sequencing Consortium"/>
            <person name="Wilson R.K."/>
        </authorList>
    </citation>
    <scope>NUCLEOTIDE SEQUENCE [LARGE SCALE GENOMIC DNA]</scope>
    <source>
        <strain evidence="6">DF5081</strain>
    </source>
</reference>
<feature type="domain" description="C-type lectin" evidence="4">
    <location>
        <begin position="108"/>
        <end position="227"/>
    </location>
</feature>
<dbReference type="Proteomes" id="UP000005237">
    <property type="component" value="Unassembled WGS sequence"/>
</dbReference>
<dbReference type="Pfam" id="PF00059">
    <property type="entry name" value="Lectin_C"/>
    <property type="match status" value="1"/>
</dbReference>
<dbReference type="Gene3D" id="3.10.100.10">
    <property type="entry name" value="Mannose-Binding Protein A, subunit A"/>
    <property type="match status" value="1"/>
</dbReference>
<feature type="signal peptide" evidence="3">
    <location>
        <begin position="1"/>
        <end position="21"/>
    </location>
</feature>
<dbReference type="SUPFAM" id="SSF49854">
    <property type="entry name" value="Spermadhesin, CUB domain"/>
    <property type="match status" value="1"/>
</dbReference>
<dbReference type="SUPFAM" id="SSF56436">
    <property type="entry name" value="C-type lectin-like"/>
    <property type="match status" value="1"/>
</dbReference>
<evidence type="ECO:0000259" key="4">
    <source>
        <dbReference type="PROSITE" id="PS50041"/>
    </source>
</evidence>
<dbReference type="SMART" id="SM00042">
    <property type="entry name" value="CUB"/>
    <property type="match status" value="1"/>
</dbReference>
<dbReference type="EnsemblMetazoa" id="CJA04149a.1">
    <property type="protein sequence ID" value="CJA04149a.1"/>
    <property type="gene ID" value="WBGene00123353"/>
</dbReference>
<dbReference type="PROSITE" id="PS50041">
    <property type="entry name" value="C_TYPE_LECTIN_2"/>
    <property type="match status" value="1"/>
</dbReference>
<proteinExistence type="predicted"/>
<protein>
    <submittedName>
        <fullName evidence="5">C-type lectin domain-containing protein</fullName>
    </submittedName>
</protein>
<keyword evidence="1" id="KW-1015">Disulfide bond</keyword>
<dbReference type="AlphaFoldDB" id="A0A8R1HQA7"/>
<feature type="transmembrane region" description="Helical" evidence="2">
    <location>
        <begin position="255"/>
        <end position="280"/>
    </location>
</feature>
<keyword evidence="3" id="KW-0732">Signal</keyword>
<name>A0A8R1HQA7_CAEJA</name>
<feature type="chain" id="PRO_5035940999" evidence="3">
    <location>
        <begin position="22"/>
        <end position="419"/>
    </location>
</feature>